<evidence type="ECO:0000256" key="4">
    <source>
        <dbReference type="ARBA" id="ARBA00022679"/>
    </source>
</evidence>
<dbReference type="GO" id="GO:0005524">
    <property type="term" value="F:ATP binding"/>
    <property type="evidence" value="ECO:0007669"/>
    <property type="project" value="UniProtKB-KW"/>
</dbReference>
<dbReference type="PROSITE" id="PS00113">
    <property type="entry name" value="ADENYLATE_KINASE"/>
    <property type="match status" value="1"/>
</dbReference>
<evidence type="ECO:0000256" key="6">
    <source>
        <dbReference type="ARBA" id="ARBA00022777"/>
    </source>
</evidence>
<evidence type="ECO:0000256" key="7">
    <source>
        <dbReference type="ARBA" id="ARBA00022840"/>
    </source>
</evidence>
<dbReference type="GeneID" id="114241189"/>
<dbReference type="InterPro" id="IPR000850">
    <property type="entry name" value="Adenylat/UMP-CMP_kin"/>
</dbReference>
<comment type="subcellular location">
    <subcellularLocation>
        <location evidence="1">Cytoplasm</location>
    </subcellularLocation>
</comment>
<dbReference type="Proteomes" id="UP000504629">
    <property type="component" value="Unplaced"/>
</dbReference>
<dbReference type="SUPFAM" id="SSF52540">
    <property type="entry name" value="P-loop containing nucleoside triphosphate hydrolases"/>
    <property type="match status" value="1"/>
</dbReference>
<dbReference type="InterPro" id="IPR033690">
    <property type="entry name" value="Adenylat_kinase_CS"/>
</dbReference>
<evidence type="ECO:0000256" key="5">
    <source>
        <dbReference type="ARBA" id="ARBA00022741"/>
    </source>
</evidence>
<evidence type="ECO:0000256" key="1">
    <source>
        <dbReference type="ARBA" id="ARBA00004496"/>
    </source>
</evidence>
<keyword evidence="4 8" id="KW-0808">Transferase</keyword>
<keyword evidence="3" id="KW-0963">Cytoplasm</keyword>
<dbReference type="PANTHER" id="PTHR23359">
    <property type="entry name" value="NUCLEOTIDE KINASE"/>
    <property type="match status" value="1"/>
</dbReference>
<dbReference type="CTD" id="203"/>
<comment type="similarity">
    <text evidence="8">Belongs to the adenylate kinase family.</text>
</comment>
<proteinExistence type="inferred from homology"/>
<dbReference type="RefSeq" id="XP_028027766.1">
    <property type="nucleotide sequence ID" value="XM_028171965.1"/>
</dbReference>
<protein>
    <recommendedName>
        <fullName evidence="2">adenylate kinase</fullName>
        <ecNumber evidence="2">2.7.4.3</ecNumber>
    </recommendedName>
</protein>
<evidence type="ECO:0000313" key="10">
    <source>
        <dbReference type="RefSeq" id="XP_028027766.1"/>
    </source>
</evidence>
<dbReference type="OrthoDB" id="442176at2759"/>
<sequence length="226" mass="25037">MKTNSALDYRCFVVLVMATWLELLKYASELIFEAPIDTSKKPIVWVLGGPGSGKGTQCDKIVAKYGFTHLSTGDLLRAEVKSGSERAKCLTAIMERGELVPNEIVLDLLKEAILARAEESKGFLIDGYPREKSQGIAFEENIAPVSVIIYFEASSETLTQRLLGRAASSGRADDNEETIKLRLKTFLDNNDLVLAQYPDKLRRINAERPVDEIFAEVQSILDPLVA</sequence>
<dbReference type="Pfam" id="PF00406">
    <property type="entry name" value="ADK"/>
    <property type="match status" value="1"/>
</dbReference>
<dbReference type="CDD" id="cd01428">
    <property type="entry name" value="ADK"/>
    <property type="match status" value="1"/>
</dbReference>
<dbReference type="GO" id="GO:0005737">
    <property type="term" value="C:cytoplasm"/>
    <property type="evidence" value="ECO:0007669"/>
    <property type="project" value="UniProtKB-SubCell"/>
</dbReference>
<dbReference type="KEGG" id="bman:114241189"/>
<keyword evidence="5" id="KW-0547">Nucleotide-binding</keyword>
<gene>
    <name evidence="10" type="primary">LOC114241189</name>
</gene>
<reference evidence="10" key="1">
    <citation type="submission" date="2025-08" db="UniProtKB">
        <authorList>
            <consortium name="RefSeq"/>
        </authorList>
    </citation>
    <scope>IDENTIFICATION</scope>
    <source>
        <tissue evidence="10">Silk gland</tissue>
    </source>
</reference>
<keyword evidence="9" id="KW-1185">Reference proteome</keyword>
<dbReference type="GO" id="GO:0004017">
    <property type="term" value="F:AMP kinase activity"/>
    <property type="evidence" value="ECO:0007669"/>
    <property type="project" value="UniProtKB-EC"/>
</dbReference>
<evidence type="ECO:0000256" key="3">
    <source>
        <dbReference type="ARBA" id="ARBA00022490"/>
    </source>
</evidence>
<keyword evidence="7" id="KW-0067">ATP-binding</keyword>
<dbReference type="Gene3D" id="3.40.50.300">
    <property type="entry name" value="P-loop containing nucleotide triphosphate hydrolases"/>
    <property type="match status" value="1"/>
</dbReference>
<name>A0A6J2JE54_BOMMA</name>
<keyword evidence="6 8" id="KW-0418">Kinase</keyword>
<evidence type="ECO:0000256" key="8">
    <source>
        <dbReference type="RuleBase" id="RU003330"/>
    </source>
</evidence>
<dbReference type="InterPro" id="IPR027417">
    <property type="entry name" value="P-loop_NTPase"/>
</dbReference>
<dbReference type="EC" id="2.7.4.3" evidence="2"/>
<dbReference type="AlphaFoldDB" id="A0A6J2JE54"/>
<evidence type="ECO:0000256" key="2">
    <source>
        <dbReference type="ARBA" id="ARBA00012955"/>
    </source>
</evidence>
<evidence type="ECO:0000313" key="9">
    <source>
        <dbReference type="Proteomes" id="UP000504629"/>
    </source>
</evidence>
<organism evidence="9 10">
    <name type="scientific">Bombyx mandarina</name>
    <name type="common">Wild silk moth</name>
    <name type="synonym">Wild silkworm</name>
    <dbReference type="NCBI Taxonomy" id="7092"/>
    <lineage>
        <taxon>Eukaryota</taxon>
        <taxon>Metazoa</taxon>
        <taxon>Ecdysozoa</taxon>
        <taxon>Arthropoda</taxon>
        <taxon>Hexapoda</taxon>
        <taxon>Insecta</taxon>
        <taxon>Pterygota</taxon>
        <taxon>Neoptera</taxon>
        <taxon>Endopterygota</taxon>
        <taxon>Lepidoptera</taxon>
        <taxon>Glossata</taxon>
        <taxon>Ditrysia</taxon>
        <taxon>Bombycoidea</taxon>
        <taxon>Bombycidae</taxon>
        <taxon>Bombycinae</taxon>
        <taxon>Bombyx</taxon>
    </lineage>
</organism>
<accession>A0A6J2JE54</accession>
<dbReference type="PRINTS" id="PR00094">
    <property type="entry name" value="ADENYLTKNASE"/>
</dbReference>
<dbReference type="HAMAP" id="MF_00235">
    <property type="entry name" value="Adenylate_kinase_Adk"/>
    <property type="match status" value="1"/>
</dbReference>
<dbReference type="FunFam" id="3.40.50.300:FF:000315">
    <property type="entry name" value="Adenylate kinase 1"/>
    <property type="match status" value="1"/>
</dbReference>